<dbReference type="EMBL" id="JBHRXI010000010">
    <property type="protein sequence ID" value="MFC3614046.1"/>
    <property type="molecule type" value="Genomic_DNA"/>
</dbReference>
<evidence type="ECO:0000313" key="5">
    <source>
        <dbReference type="Proteomes" id="UP001595629"/>
    </source>
</evidence>
<evidence type="ECO:0000259" key="2">
    <source>
        <dbReference type="Pfam" id="PF02481"/>
    </source>
</evidence>
<dbReference type="Gene3D" id="1.10.10.10">
    <property type="entry name" value="Winged helix-like DNA-binding domain superfamily/Winged helix DNA-binding domain"/>
    <property type="match status" value="1"/>
</dbReference>
<organism evidence="4 5">
    <name type="scientific">Lutimaribacter marinistellae</name>
    <dbReference type="NCBI Taxonomy" id="1820329"/>
    <lineage>
        <taxon>Bacteria</taxon>
        <taxon>Pseudomonadati</taxon>
        <taxon>Pseudomonadota</taxon>
        <taxon>Alphaproteobacteria</taxon>
        <taxon>Rhodobacterales</taxon>
        <taxon>Roseobacteraceae</taxon>
        <taxon>Lutimaribacter</taxon>
    </lineage>
</organism>
<sequence length="385" mass="40508">MTEEQISSNHPPLPPTTEEDRFAWLRLLRSRRVGPTTFRRLMSEHGTAQNALAALPEVARAAGVEGYEICPPGVVEAELKAAKAVGARLLCLGSSHYPAALAELSDAPPVLWALGDLSLLSRSMIAMVGARNCSSLGTRMARSLAHDLGTAGHVVVSGLARGIDTAAHIAALETGTIAVMAGGVDAIYPAENAGLAGDIAARGLRLSEQPMRMTPQARHFPRRNRIISGLAQAVVVVEAAAKSGSLITARDALDQGREVLAVPGHPFDARAAGCNMLIRDGARLVRNAEDVIEALPALAATEPEQTDMDAILRDLPPPPPEKRSLRETAALHSQILGRLGPSPLAEDQLIRDISATAGEVGPALVDLELEGRIQRQPGGLLSLVN</sequence>
<dbReference type="InterPro" id="IPR036388">
    <property type="entry name" value="WH-like_DNA-bd_sf"/>
</dbReference>
<accession>A0ABV7TFE9</accession>
<dbReference type="InterPro" id="IPR057666">
    <property type="entry name" value="DrpA_SLOG"/>
</dbReference>
<dbReference type="Proteomes" id="UP001595629">
    <property type="component" value="Unassembled WGS sequence"/>
</dbReference>
<keyword evidence="5" id="KW-1185">Reference proteome</keyword>
<evidence type="ECO:0000256" key="1">
    <source>
        <dbReference type="ARBA" id="ARBA00006525"/>
    </source>
</evidence>
<feature type="domain" description="DprA winged helix" evidence="3">
    <location>
        <begin position="319"/>
        <end position="379"/>
    </location>
</feature>
<dbReference type="PANTHER" id="PTHR43022:SF1">
    <property type="entry name" value="PROTEIN SMF"/>
    <property type="match status" value="1"/>
</dbReference>
<gene>
    <name evidence="4" type="primary">dprA</name>
    <name evidence="4" type="ORF">ACFORG_09775</name>
</gene>
<proteinExistence type="inferred from homology"/>
<reference evidence="5" key="1">
    <citation type="journal article" date="2019" name="Int. J. Syst. Evol. Microbiol.">
        <title>The Global Catalogue of Microorganisms (GCM) 10K type strain sequencing project: providing services to taxonomists for standard genome sequencing and annotation.</title>
        <authorList>
            <consortium name="The Broad Institute Genomics Platform"/>
            <consortium name="The Broad Institute Genome Sequencing Center for Infectious Disease"/>
            <person name="Wu L."/>
            <person name="Ma J."/>
        </authorList>
    </citation>
    <scope>NUCLEOTIDE SEQUENCE [LARGE SCALE GENOMIC DNA]</scope>
    <source>
        <strain evidence="5">KCTC 42911</strain>
    </source>
</reference>
<dbReference type="RefSeq" id="WP_386735237.1">
    <property type="nucleotide sequence ID" value="NZ_JBHRXI010000010.1"/>
</dbReference>
<dbReference type="Pfam" id="PF17782">
    <property type="entry name" value="WHD_DprA"/>
    <property type="match status" value="1"/>
</dbReference>
<comment type="similarity">
    <text evidence="1">Belongs to the DprA/Smf family.</text>
</comment>
<dbReference type="Gene3D" id="3.40.50.450">
    <property type="match status" value="1"/>
</dbReference>
<dbReference type="PANTHER" id="PTHR43022">
    <property type="entry name" value="PROTEIN SMF"/>
    <property type="match status" value="1"/>
</dbReference>
<protein>
    <submittedName>
        <fullName evidence="4">DNA-processing protein DprA</fullName>
    </submittedName>
</protein>
<dbReference type="InterPro" id="IPR003488">
    <property type="entry name" value="DprA"/>
</dbReference>
<dbReference type="NCBIfam" id="TIGR00732">
    <property type="entry name" value="dprA"/>
    <property type="match status" value="1"/>
</dbReference>
<dbReference type="Pfam" id="PF02481">
    <property type="entry name" value="DNA_processg_A"/>
    <property type="match status" value="1"/>
</dbReference>
<feature type="domain" description="Smf/DprA SLOG" evidence="2">
    <location>
        <begin position="89"/>
        <end position="295"/>
    </location>
</feature>
<name>A0ABV7TFE9_9RHOB</name>
<comment type="caution">
    <text evidence="4">The sequence shown here is derived from an EMBL/GenBank/DDBJ whole genome shotgun (WGS) entry which is preliminary data.</text>
</comment>
<dbReference type="SUPFAM" id="SSF102405">
    <property type="entry name" value="MCP/YpsA-like"/>
    <property type="match status" value="1"/>
</dbReference>
<dbReference type="Pfam" id="PF21102">
    <property type="entry name" value="DprA_N"/>
    <property type="match status" value="1"/>
</dbReference>
<evidence type="ECO:0000259" key="3">
    <source>
        <dbReference type="Pfam" id="PF17782"/>
    </source>
</evidence>
<evidence type="ECO:0000313" key="4">
    <source>
        <dbReference type="EMBL" id="MFC3614046.1"/>
    </source>
</evidence>
<dbReference type="InterPro" id="IPR041614">
    <property type="entry name" value="DprA_WH"/>
</dbReference>